<dbReference type="GO" id="GO:0005802">
    <property type="term" value="C:trans-Golgi network"/>
    <property type="evidence" value="ECO:0007669"/>
    <property type="project" value="TreeGrafter"/>
</dbReference>
<dbReference type="SUPFAM" id="SSF53335">
    <property type="entry name" value="S-adenosyl-L-methionine-dependent methyltransferases"/>
    <property type="match status" value="2"/>
</dbReference>
<evidence type="ECO:0000256" key="7">
    <source>
        <dbReference type="ARBA" id="ARBA00022989"/>
    </source>
</evidence>
<reference evidence="13" key="1">
    <citation type="submission" date="2018-02" db="EMBL/GenBank/DDBJ databases">
        <authorList>
            <person name="Cohen D.B."/>
            <person name="Kent A.D."/>
        </authorList>
    </citation>
    <scope>NUCLEOTIDE SEQUENCE</scope>
</reference>
<keyword evidence="9" id="KW-0472">Membrane</keyword>
<dbReference type="AlphaFoldDB" id="A0A2N9EYG2"/>
<dbReference type="PANTHER" id="PTHR10108">
    <property type="entry name" value="SAM-DEPENDENT METHYLTRANSFERASE"/>
    <property type="match status" value="1"/>
</dbReference>
<dbReference type="InterPro" id="IPR004159">
    <property type="entry name" value="Put_SAM_MeTrfase"/>
</dbReference>
<gene>
    <name evidence="13" type="ORF">FSB_LOCUS7774</name>
</gene>
<evidence type="ECO:0000256" key="8">
    <source>
        <dbReference type="ARBA" id="ARBA00023034"/>
    </source>
</evidence>
<evidence type="ECO:0000256" key="6">
    <source>
        <dbReference type="ARBA" id="ARBA00022968"/>
    </source>
</evidence>
<keyword evidence="6 12" id="KW-0735">Signal-anchor</keyword>
<keyword evidence="10 12" id="KW-0325">Glycoprotein</keyword>
<evidence type="ECO:0000256" key="9">
    <source>
        <dbReference type="ARBA" id="ARBA00023136"/>
    </source>
</evidence>
<evidence type="ECO:0000256" key="11">
    <source>
        <dbReference type="ARBA" id="ARBA00060399"/>
    </source>
</evidence>
<proteinExistence type="inferred from homology"/>
<dbReference type="EMBL" id="OIVN01000420">
    <property type="protein sequence ID" value="SPC79892.1"/>
    <property type="molecule type" value="Genomic_DNA"/>
</dbReference>
<name>A0A2N9EYG2_FAGSY</name>
<dbReference type="GO" id="GO:0032259">
    <property type="term" value="P:methylation"/>
    <property type="evidence" value="ECO:0007669"/>
    <property type="project" value="UniProtKB-KW"/>
</dbReference>
<protein>
    <recommendedName>
        <fullName evidence="12">Methyltransferase</fullName>
        <ecNumber evidence="12">2.1.1.-</ecNumber>
    </recommendedName>
</protein>
<keyword evidence="4 12" id="KW-0808">Transferase</keyword>
<dbReference type="GO" id="GO:0005768">
    <property type="term" value="C:endosome"/>
    <property type="evidence" value="ECO:0007669"/>
    <property type="project" value="TreeGrafter"/>
</dbReference>
<evidence type="ECO:0000256" key="12">
    <source>
        <dbReference type="RuleBase" id="RU366043"/>
    </source>
</evidence>
<dbReference type="FunFam" id="3.40.50.150:FF:000122">
    <property type="entry name" value="probable methyltransferase PMT2"/>
    <property type="match status" value="1"/>
</dbReference>
<evidence type="ECO:0000256" key="1">
    <source>
        <dbReference type="ARBA" id="ARBA00004194"/>
    </source>
</evidence>
<sequence>MEDTPMLILWFPDMAWWSPLFPMVLKTMWALFQRSGFGKGDGIAMQITKGGADCDIVPHLSFETHHAGEAGTVDESESKPKVFKPCHPRFTDYTPCQDQKHAMTFKRDNMIYRERHCLPVLHCLIPAPKGYVTPFPWPKSRDYVPYANAPYKSLTVEKAVQNWIQYEGNVFRFPGGGTQFPQGADKYIDQLASVIPIENGMVRTALDTGCGVASWGAYLLSRNVLAMSFAPRDSHEAQVQFALERGVPAIIGVLGTIKLPYPSRAFDMAHCSRCLIPWGANDGMYLIEVDRVLRPGGYWVLSGPPINWKNNYKAWLRPKEELQEEQRKIEEIAKLLCWEKKYEKGEIAIWRKRVNADSCRGRQATFCESVEADDVWYKKMEACITPYPDVSSPDEVAGGELKAFPERLYSVPPRIASGSVPGVSVETYQEDNSKWTKHVNAYKKINKIIDSGRYRNIMDMNAGLGGFAAALESSKLWVMNVVPTIAEKNTLGVIYERGLIGIYHDWCEGFSTYPRTYDLIHAHGVFSLYKEKCNAEDILLEMDRILRPEGAVIFRDEVDVLIKVRKIVRGMRWDTKMVDHEDGPLVPEKILIAVKQYWVAGGNSTSTQ</sequence>
<evidence type="ECO:0000256" key="5">
    <source>
        <dbReference type="ARBA" id="ARBA00022692"/>
    </source>
</evidence>
<dbReference type="PANTHER" id="PTHR10108:SF1119">
    <property type="entry name" value="METHYLTRANSFERASE PMT2-RELATED"/>
    <property type="match status" value="1"/>
</dbReference>
<evidence type="ECO:0000256" key="2">
    <source>
        <dbReference type="ARBA" id="ARBA00008361"/>
    </source>
</evidence>
<dbReference type="GO" id="GO:0008168">
    <property type="term" value="F:methyltransferase activity"/>
    <property type="evidence" value="ECO:0007669"/>
    <property type="project" value="UniProtKB-UniRule"/>
</dbReference>
<evidence type="ECO:0000256" key="10">
    <source>
        <dbReference type="ARBA" id="ARBA00023180"/>
    </source>
</evidence>
<dbReference type="EC" id="2.1.1.-" evidence="12"/>
<dbReference type="GO" id="GO:0000139">
    <property type="term" value="C:Golgi membrane"/>
    <property type="evidence" value="ECO:0007669"/>
    <property type="project" value="UniProtKB-SubCell"/>
</dbReference>
<dbReference type="Gene3D" id="3.40.50.150">
    <property type="entry name" value="Vaccinia Virus protein VP39"/>
    <property type="match status" value="1"/>
</dbReference>
<organism evidence="13">
    <name type="scientific">Fagus sylvatica</name>
    <name type="common">Beechnut</name>
    <dbReference type="NCBI Taxonomy" id="28930"/>
    <lineage>
        <taxon>Eukaryota</taxon>
        <taxon>Viridiplantae</taxon>
        <taxon>Streptophyta</taxon>
        <taxon>Embryophyta</taxon>
        <taxon>Tracheophyta</taxon>
        <taxon>Spermatophyta</taxon>
        <taxon>Magnoliopsida</taxon>
        <taxon>eudicotyledons</taxon>
        <taxon>Gunneridae</taxon>
        <taxon>Pentapetalae</taxon>
        <taxon>rosids</taxon>
        <taxon>fabids</taxon>
        <taxon>Fagales</taxon>
        <taxon>Fagaceae</taxon>
        <taxon>Fagus</taxon>
    </lineage>
</organism>
<keyword evidence="8" id="KW-0333">Golgi apparatus</keyword>
<dbReference type="InterPro" id="IPR029063">
    <property type="entry name" value="SAM-dependent_MTases_sf"/>
</dbReference>
<evidence type="ECO:0000256" key="4">
    <source>
        <dbReference type="ARBA" id="ARBA00022679"/>
    </source>
</evidence>
<keyword evidence="3 12" id="KW-0489">Methyltransferase</keyword>
<comment type="similarity">
    <text evidence="2 12">Belongs to the methyltransferase superfamily.</text>
</comment>
<evidence type="ECO:0000256" key="3">
    <source>
        <dbReference type="ARBA" id="ARBA00022603"/>
    </source>
</evidence>
<dbReference type="Pfam" id="PF03141">
    <property type="entry name" value="Methyltransf_29"/>
    <property type="match status" value="1"/>
</dbReference>
<accession>A0A2N9EYG2</accession>
<evidence type="ECO:0000313" key="13">
    <source>
        <dbReference type="EMBL" id="SPC79892.1"/>
    </source>
</evidence>
<comment type="subcellular location">
    <subcellularLocation>
        <location evidence="11">Endomembrane system</location>
        <topology evidence="11">Single-pass type II membrane protein</topology>
    </subcellularLocation>
    <subcellularLocation>
        <location evidence="1">Golgi apparatus membrane</location>
        <topology evidence="1">Single-pass membrane protein</topology>
    </subcellularLocation>
    <subcellularLocation>
        <location evidence="12">Membrane</location>
        <topology evidence="12">Single-pass type II membrane protein</topology>
    </subcellularLocation>
</comment>
<keyword evidence="5" id="KW-0812">Transmembrane</keyword>
<keyword evidence="7" id="KW-1133">Transmembrane helix</keyword>